<proteinExistence type="predicted"/>
<evidence type="ECO:0000313" key="3">
    <source>
        <dbReference type="Proteomes" id="UP000189229"/>
    </source>
</evidence>
<evidence type="ECO:0000313" key="2">
    <source>
        <dbReference type="EMBL" id="OOK70359.1"/>
    </source>
</evidence>
<gene>
    <name evidence="2" type="ORF">BZL30_6512</name>
</gene>
<organism evidence="2 3">
    <name type="scientific">Mycobacterium kansasii</name>
    <dbReference type="NCBI Taxonomy" id="1768"/>
    <lineage>
        <taxon>Bacteria</taxon>
        <taxon>Bacillati</taxon>
        <taxon>Actinomycetota</taxon>
        <taxon>Actinomycetes</taxon>
        <taxon>Mycobacteriales</taxon>
        <taxon>Mycobacteriaceae</taxon>
        <taxon>Mycobacterium</taxon>
    </lineage>
</organism>
<feature type="region of interest" description="Disordered" evidence="1">
    <location>
        <begin position="20"/>
        <end position="39"/>
    </location>
</feature>
<reference evidence="2 3" key="1">
    <citation type="submission" date="2017-02" db="EMBL/GenBank/DDBJ databases">
        <title>Complete genome sequences of Mycobacterium kansasii strains isolated from rhesus macaques.</title>
        <authorList>
            <person name="Panda A."/>
            <person name="Nagaraj S."/>
            <person name="Zhao X."/>
            <person name="Tettelin H."/>
            <person name="Detolla L.J."/>
        </authorList>
    </citation>
    <scope>NUCLEOTIDE SEQUENCE [LARGE SCALE GENOMIC DNA]</scope>
    <source>
        <strain evidence="2 3">11-3813</strain>
    </source>
</reference>
<dbReference type="EMBL" id="MVBM01000006">
    <property type="protein sequence ID" value="OOK70359.1"/>
    <property type="molecule type" value="Genomic_DNA"/>
</dbReference>
<evidence type="ECO:0000256" key="1">
    <source>
        <dbReference type="SAM" id="MobiDB-lite"/>
    </source>
</evidence>
<comment type="caution">
    <text evidence="2">The sequence shown here is derived from an EMBL/GenBank/DDBJ whole genome shotgun (WGS) entry which is preliminary data.</text>
</comment>
<dbReference type="Proteomes" id="UP000189229">
    <property type="component" value="Unassembled WGS sequence"/>
</dbReference>
<accession>A0A1V3WTQ0</accession>
<sequence>MIGNGGAGVPVGRCSRWRRGAGGWLYGNGGVGGSGGPRP</sequence>
<protein>
    <submittedName>
        <fullName evidence="2">Uncharacterized protein</fullName>
    </submittedName>
</protein>
<dbReference type="AlphaFoldDB" id="A0A1V3WTQ0"/>
<name>A0A1V3WTQ0_MYCKA</name>